<dbReference type="OMA" id="PQAGNDE"/>
<feature type="region of interest" description="Disordered" evidence="1">
    <location>
        <begin position="1"/>
        <end position="138"/>
    </location>
</feature>
<keyword evidence="3" id="KW-1185">Reference proteome</keyword>
<dbReference type="EMBL" id="KN817538">
    <property type="protein sequence ID" value="KJA24253.1"/>
    <property type="molecule type" value="Genomic_DNA"/>
</dbReference>
<feature type="region of interest" description="Disordered" evidence="1">
    <location>
        <begin position="220"/>
        <end position="340"/>
    </location>
</feature>
<feature type="compositionally biased region" description="Basic and acidic residues" evidence="1">
    <location>
        <begin position="306"/>
        <end position="316"/>
    </location>
</feature>
<accession>A0A0D2MKL4</accession>
<proteinExistence type="predicted"/>
<evidence type="ECO:0000313" key="3">
    <source>
        <dbReference type="Proteomes" id="UP000054270"/>
    </source>
</evidence>
<feature type="compositionally biased region" description="Low complexity" evidence="1">
    <location>
        <begin position="99"/>
        <end position="108"/>
    </location>
</feature>
<feature type="region of interest" description="Disordered" evidence="1">
    <location>
        <begin position="363"/>
        <end position="384"/>
    </location>
</feature>
<dbReference type="Proteomes" id="UP000054270">
    <property type="component" value="Unassembled WGS sequence"/>
</dbReference>
<evidence type="ECO:0000313" key="2">
    <source>
        <dbReference type="EMBL" id="KJA24253.1"/>
    </source>
</evidence>
<name>A0A0D2MKL4_HYPSF</name>
<gene>
    <name evidence="2" type="ORF">HYPSUDRAFT_65742</name>
</gene>
<evidence type="ECO:0000256" key="1">
    <source>
        <dbReference type="SAM" id="MobiDB-lite"/>
    </source>
</evidence>
<sequence length="384" mass="39220">MTALALTIPRTASPAPSPPSPYPSPYPSARPPPPSPPPSPPPPASSTATPASTALCTPSSSTASSRSSLPATAASSALNVKFAPLPQLAPRKRRSAAPLGMAARGALVRGRRGPPPLDDVPPQQHVQPADGAEGGPDALSLAQRRWLQEEAAARHAHIQGTAYAQLARATEAETAAEEAARAAKAAERAARLAAAADADGVDAEPLIALGKKVTRRFWRRRTASAARPASASGGGGPEPPVPALRHRKSADAPLRPILATLATNVTPDGGARGRERERGYVPYPGTPDAAGSEEGGTAPDTDESQNDTKHDAHEALDGGPPVPAAVPAHEEDEDHLTASREWAAALDADIPADIGQTQTIVEGRAVKAPASDDGHEHDDGAAAP</sequence>
<feature type="compositionally biased region" description="Low complexity" evidence="1">
    <location>
        <begin position="120"/>
        <end position="130"/>
    </location>
</feature>
<reference evidence="3" key="1">
    <citation type="submission" date="2014-04" db="EMBL/GenBank/DDBJ databases">
        <title>Evolutionary Origins and Diversification of the Mycorrhizal Mutualists.</title>
        <authorList>
            <consortium name="DOE Joint Genome Institute"/>
            <consortium name="Mycorrhizal Genomics Consortium"/>
            <person name="Kohler A."/>
            <person name="Kuo A."/>
            <person name="Nagy L.G."/>
            <person name="Floudas D."/>
            <person name="Copeland A."/>
            <person name="Barry K.W."/>
            <person name="Cichocki N."/>
            <person name="Veneault-Fourrey C."/>
            <person name="LaButti K."/>
            <person name="Lindquist E.A."/>
            <person name="Lipzen A."/>
            <person name="Lundell T."/>
            <person name="Morin E."/>
            <person name="Murat C."/>
            <person name="Riley R."/>
            <person name="Ohm R."/>
            <person name="Sun H."/>
            <person name="Tunlid A."/>
            <person name="Henrissat B."/>
            <person name="Grigoriev I.V."/>
            <person name="Hibbett D.S."/>
            <person name="Martin F."/>
        </authorList>
    </citation>
    <scope>NUCLEOTIDE SEQUENCE [LARGE SCALE GENOMIC DNA]</scope>
    <source>
        <strain evidence="3">FD-334 SS-4</strain>
    </source>
</reference>
<feature type="compositionally biased region" description="Basic and acidic residues" evidence="1">
    <location>
        <begin position="370"/>
        <end position="384"/>
    </location>
</feature>
<feature type="compositionally biased region" description="Low complexity" evidence="1">
    <location>
        <begin position="45"/>
        <end position="77"/>
    </location>
</feature>
<dbReference type="OrthoDB" id="3265817at2759"/>
<feature type="compositionally biased region" description="Pro residues" evidence="1">
    <location>
        <begin position="15"/>
        <end position="44"/>
    </location>
</feature>
<protein>
    <submittedName>
        <fullName evidence="2">Uncharacterized protein</fullName>
    </submittedName>
</protein>
<dbReference type="AlphaFoldDB" id="A0A0D2MKL4"/>
<organism evidence="2 3">
    <name type="scientific">Hypholoma sublateritium (strain FD-334 SS-4)</name>
    <dbReference type="NCBI Taxonomy" id="945553"/>
    <lineage>
        <taxon>Eukaryota</taxon>
        <taxon>Fungi</taxon>
        <taxon>Dikarya</taxon>
        <taxon>Basidiomycota</taxon>
        <taxon>Agaricomycotina</taxon>
        <taxon>Agaricomycetes</taxon>
        <taxon>Agaricomycetidae</taxon>
        <taxon>Agaricales</taxon>
        <taxon>Agaricineae</taxon>
        <taxon>Strophariaceae</taxon>
        <taxon>Hypholoma</taxon>
    </lineage>
</organism>